<reference evidence="1 2" key="1">
    <citation type="journal article" date="2021" name="Plant Biotechnol. J.">
        <title>Multi-omics assisted identification of the key and species-specific regulatory components of drought-tolerant mechanisms in Gossypium stocksii.</title>
        <authorList>
            <person name="Yu D."/>
            <person name="Ke L."/>
            <person name="Zhang D."/>
            <person name="Wu Y."/>
            <person name="Sun Y."/>
            <person name="Mei J."/>
            <person name="Sun J."/>
            <person name="Sun Y."/>
        </authorList>
    </citation>
    <scope>NUCLEOTIDE SEQUENCE [LARGE SCALE GENOMIC DNA]</scope>
    <source>
        <strain evidence="2">cv. E1</strain>
        <tissue evidence="1">Leaf</tissue>
    </source>
</reference>
<comment type="caution">
    <text evidence="1">The sequence shown here is derived from an EMBL/GenBank/DDBJ whole genome shotgun (WGS) entry which is preliminary data.</text>
</comment>
<protein>
    <submittedName>
        <fullName evidence="1">Uncharacterized protein</fullName>
    </submittedName>
</protein>
<proteinExistence type="predicted"/>
<evidence type="ECO:0000313" key="1">
    <source>
        <dbReference type="EMBL" id="KAH1130226.1"/>
    </source>
</evidence>
<keyword evidence="2" id="KW-1185">Reference proteome</keyword>
<dbReference type="Proteomes" id="UP000828251">
    <property type="component" value="Unassembled WGS sequence"/>
</dbReference>
<name>A0A9D3WJU6_9ROSI</name>
<accession>A0A9D3WJU6</accession>
<sequence length="83" mass="9519">MTDLFVEWFVDKSENFGNAVHERVSNPLDLNISAGQRLPLSPTQWGPTATLCLSGIMRLVREQMVAQEVQFKRQQAFQQELLK</sequence>
<dbReference type="EMBL" id="JAIQCV010000001">
    <property type="protein sequence ID" value="KAH1130226.1"/>
    <property type="molecule type" value="Genomic_DNA"/>
</dbReference>
<gene>
    <name evidence="1" type="ORF">J1N35_001604</name>
</gene>
<dbReference type="AlphaFoldDB" id="A0A9D3WJU6"/>
<evidence type="ECO:0000313" key="2">
    <source>
        <dbReference type="Proteomes" id="UP000828251"/>
    </source>
</evidence>
<organism evidence="1 2">
    <name type="scientific">Gossypium stocksii</name>
    <dbReference type="NCBI Taxonomy" id="47602"/>
    <lineage>
        <taxon>Eukaryota</taxon>
        <taxon>Viridiplantae</taxon>
        <taxon>Streptophyta</taxon>
        <taxon>Embryophyta</taxon>
        <taxon>Tracheophyta</taxon>
        <taxon>Spermatophyta</taxon>
        <taxon>Magnoliopsida</taxon>
        <taxon>eudicotyledons</taxon>
        <taxon>Gunneridae</taxon>
        <taxon>Pentapetalae</taxon>
        <taxon>rosids</taxon>
        <taxon>malvids</taxon>
        <taxon>Malvales</taxon>
        <taxon>Malvaceae</taxon>
        <taxon>Malvoideae</taxon>
        <taxon>Gossypium</taxon>
    </lineage>
</organism>